<keyword evidence="3" id="KW-1185">Reference proteome</keyword>
<protein>
    <submittedName>
        <fullName evidence="2">Uncharacterized protein</fullName>
    </submittedName>
</protein>
<dbReference type="RefSeq" id="WP_137640301.1">
    <property type="nucleotide sequence ID" value="NZ_BJDK01000017.1"/>
</dbReference>
<gene>
    <name evidence="2" type="ORF">ACFP3T_00410</name>
</gene>
<comment type="caution">
    <text evidence="2">The sequence shown here is derived from an EMBL/GenBank/DDBJ whole genome shotgun (WGS) entry which is preliminary data.</text>
</comment>
<proteinExistence type="predicted"/>
<dbReference type="EMBL" id="JBHSSD010000002">
    <property type="protein sequence ID" value="MFC6163151.1"/>
    <property type="molecule type" value="Genomic_DNA"/>
</dbReference>
<sequence length="177" mass="19654">MNKIIKRLTLGLATVAMLGGALTSLPATAQAAKSYKVTETTGTDGTHYFTVDGKHYTPAQFAAWEASFPKDGYDIAHLKAKKTKNRRSIKVTGKVKISNTNLAKQHKATYVRIKTYKGNQYAKLTKSKTFSKTIEAPKAKTVTVQPGYYRTVKKQGKIVKHFHVWGAKKKTTVKAYK</sequence>
<evidence type="ECO:0000256" key="1">
    <source>
        <dbReference type="SAM" id="SignalP"/>
    </source>
</evidence>
<evidence type="ECO:0000313" key="2">
    <source>
        <dbReference type="EMBL" id="MFC6163151.1"/>
    </source>
</evidence>
<feature type="signal peptide" evidence="1">
    <location>
        <begin position="1"/>
        <end position="29"/>
    </location>
</feature>
<accession>A0ABW1R003</accession>
<reference evidence="3" key="1">
    <citation type="journal article" date="2019" name="Int. J. Syst. Evol. Microbiol.">
        <title>The Global Catalogue of Microorganisms (GCM) 10K type strain sequencing project: providing services to taxonomists for standard genome sequencing and annotation.</title>
        <authorList>
            <consortium name="The Broad Institute Genomics Platform"/>
            <consortium name="The Broad Institute Genome Sequencing Center for Infectious Disease"/>
            <person name="Wu L."/>
            <person name="Ma J."/>
        </authorList>
    </citation>
    <scope>NUCLEOTIDE SEQUENCE [LARGE SCALE GENOMIC DNA]</scope>
    <source>
        <strain evidence="3">CCM 8932</strain>
    </source>
</reference>
<evidence type="ECO:0000313" key="3">
    <source>
        <dbReference type="Proteomes" id="UP001596253"/>
    </source>
</evidence>
<dbReference type="Proteomes" id="UP001596253">
    <property type="component" value="Unassembled WGS sequence"/>
</dbReference>
<organism evidence="2 3">
    <name type="scientific">Lactiplantibacillus dongliensis</name>
    <dbReference type="NCBI Taxonomy" id="2559919"/>
    <lineage>
        <taxon>Bacteria</taxon>
        <taxon>Bacillati</taxon>
        <taxon>Bacillota</taxon>
        <taxon>Bacilli</taxon>
        <taxon>Lactobacillales</taxon>
        <taxon>Lactobacillaceae</taxon>
        <taxon>Lactiplantibacillus</taxon>
    </lineage>
</organism>
<feature type="chain" id="PRO_5047343523" evidence="1">
    <location>
        <begin position="30"/>
        <end position="177"/>
    </location>
</feature>
<keyword evidence="1" id="KW-0732">Signal</keyword>
<name>A0ABW1R003_9LACO</name>